<keyword evidence="4" id="KW-0547">Nucleotide-binding</keyword>
<comment type="similarity">
    <text evidence="1">Belongs to the disease resistance NB-LRR family.</text>
</comment>
<name>A0A8N4IBN4_ELAGV</name>
<dbReference type="Pfam" id="PF18052">
    <property type="entry name" value="Rx_N"/>
    <property type="match status" value="1"/>
</dbReference>
<evidence type="ECO:0000256" key="6">
    <source>
        <dbReference type="SAM" id="Coils"/>
    </source>
</evidence>
<evidence type="ECO:0000313" key="9">
    <source>
        <dbReference type="RefSeq" id="XP_029123477.1"/>
    </source>
</evidence>
<gene>
    <name evidence="9" type="primary">LOC114914691</name>
</gene>
<dbReference type="PANTHER" id="PTHR19338:SF73">
    <property type="entry name" value="DISEASE RESISTANCE PROTEIN RGA2-LIKE"/>
    <property type="match status" value="1"/>
</dbReference>
<keyword evidence="5" id="KW-0611">Plant defense</keyword>
<accession>A0A8N4IBN4</accession>
<keyword evidence="3" id="KW-0677">Repeat</keyword>
<keyword evidence="8" id="KW-1185">Reference proteome</keyword>
<feature type="domain" description="Disease resistance N-terminal" evidence="7">
    <location>
        <begin position="31"/>
        <end position="111"/>
    </location>
</feature>
<sequence>MEFESQLVFLSGVRSSSLHCSQKMAMILDAFIEACIDKLVEVAKEEISMLLGVENELKKLQRRMERIAGYLESAEQKRYTDRNINTWVMLKDIAYDAEDIVERCKIEGRKLLEDRPPKSAVRHYGISLFSYFSCLKFRHIIGNEIRTLNDRWNEIEKDRSNVLSTLEYTRQGDQVRGVNNRQTFSMEIL</sequence>
<evidence type="ECO:0000256" key="2">
    <source>
        <dbReference type="ARBA" id="ARBA00022614"/>
    </source>
</evidence>
<protein>
    <submittedName>
        <fullName evidence="9">Uncharacterized protein LOC114914691</fullName>
    </submittedName>
</protein>
<dbReference type="Proteomes" id="UP000504607">
    <property type="component" value="Chromosome 12"/>
</dbReference>
<dbReference type="GO" id="GO:0006952">
    <property type="term" value="P:defense response"/>
    <property type="evidence" value="ECO:0007669"/>
    <property type="project" value="UniProtKB-KW"/>
</dbReference>
<proteinExistence type="inferred from homology"/>
<dbReference type="PANTHER" id="PTHR19338">
    <property type="entry name" value="TRANSLOCASE OF INNER MITOCHONDRIAL MEMBRANE 13 HOMOLOG"/>
    <property type="match status" value="1"/>
</dbReference>
<organism evidence="8 9">
    <name type="scientific">Elaeis guineensis var. tenera</name>
    <name type="common">Oil palm</name>
    <dbReference type="NCBI Taxonomy" id="51953"/>
    <lineage>
        <taxon>Eukaryota</taxon>
        <taxon>Viridiplantae</taxon>
        <taxon>Streptophyta</taxon>
        <taxon>Embryophyta</taxon>
        <taxon>Tracheophyta</taxon>
        <taxon>Spermatophyta</taxon>
        <taxon>Magnoliopsida</taxon>
        <taxon>Liliopsida</taxon>
        <taxon>Arecaceae</taxon>
        <taxon>Arecoideae</taxon>
        <taxon>Cocoseae</taxon>
        <taxon>Elaeidinae</taxon>
        <taxon>Elaeis</taxon>
    </lineage>
</organism>
<dbReference type="InterPro" id="IPR041118">
    <property type="entry name" value="Rx_N"/>
</dbReference>
<dbReference type="GO" id="GO:0000166">
    <property type="term" value="F:nucleotide binding"/>
    <property type="evidence" value="ECO:0007669"/>
    <property type="project" value="UniProtKB-KW"/>
</dbReference>
<evidence type="ECO:0000256" key="4">
    <source>
        <dbReference type="ARBA" id="ARBA00022741"/>
    </source>
</evidence>
<dbReference type="Gene3D" id="1.20.5.4130">
    <property type="match status" value="1"/>
</dbReference>
<reference evidence="9" key="1">
    <citation type="submission" date="2025-08" db="UniProtKB">
        <authorList>
            <consortium name="RefSeq"/>
        </authorList>
    </citation>
    <scope>IDENTIFICATION</scope>
</reference>
<keyword evidence="2" id="KW-0433">Leucine-rich repeat</keyword>
<dbReference type="CDD" id="cd14798">
    <property type="entry name" value="RX-CC_like"/>
    <property type="match status" value="1"/>
</dbReference>
<dbReference type="OrthoDB" id="767398at2759"/>
<evidence type="ECO:0000256" key="3">
    <source>
        <dbReference type="ARBA" id="ARBA00022737"/>
    </source>
</evidence>
<evidence type="ECO:0000256" key="1">
    <source>
        <dbReference type="ARBA" id="ARBA00008894"/>
    </source>
</evidence>
<keyword evidence="6" id="KW-0175">Coiled coil</keyword>
<evidence type="ECO:0000313" key="8">
    <source>
        <dbReference type="Proteomes" id="UP000504607"/>
    </source>
</evidence>
<dbReference type="RefSeq" id="XP_029123477.1">
    <property type="nucleotide sequence ID" value="XM_029267644.1"/>
</dbReference>
<evidence type="ECO:0000259" key="7">
    <source>
        <dbReference type="Pfam" id="PF18052"/>
    </source>
</evidence>
<evidence type="ECO:0000256" key="5">
    <source>
        <dbReference type="ARBA" id="ARBA00022821"/>
    </source>
</evidence>
<dbReference type="AlphaFoldDB" id="A0A8N4IBN4"/>
<dbReference type="InterPro" id="IPR038005">
    <property type="entry name" value="RX-like_CC"/>
</dbReference>
<feature type="coiled-coil region" evidence="6">
    <location>
        <begin position="43"/>
        <end position="77"/>
    </location>
</feature>